<proteinExistence type="predicted"/>
<comment type="caution">
    <text evidence="2">The sequence shown here is derived from an EMBL/GenBank/DDBJ whole genome shotgun (WGS) entry which is preliminary data.</text>
</comment>
<reference evidence="2" key="1">
    <citation type="journal article" date="2021" name="bioRxiv">
        <title>Whole Genome Assembly and Annotation of Northern Wild Rice, Zizania palustris L., Supports a Whole Genome Duplication in the Zizania Genus.</title>
        <authorList>
            <person name="Haas M."/>
            <person name="Kono T."/>
            <person name="Macchietto M."/>
            <person name="Millas R."/>
            <person name="McGilp L."/>
            <person name="Shao M."/>
            <person name="Duquette J."/>
            <person name="Hirsch C.N."/>
            <person name="Kimball J."/>
        </authorList>
    </citation>
    <scope>NUCLEOTIDE SEQUENCE</scope>
    <source>
        <tissue evidence="2">Fresh leaf tissue</tissue>
    </source>
</reference>
<accession>A0A8J6BZQ8</accession>
<dbReference type="Proteomes" id="UP000729402">
    <property type="component" value="Unassembled WGS sequence"/>
</dbReference>
<evidence type="ECO:0000313" key="3">
    <source>
        <dbReference type="Proteomes" id="UP000729402"/>
    </source>
</evidence>
<evidence type="ECO:0000313" key="2">
    <source>
        <dbReference type="EMBL" id="KAG8097615.1"/>
    </source>
</evidence>
<dbReference type="AlphaFoldDB" id="A0A8J6BZQ8"/>
<evidence type="ECO:0000256" key="1">
    <source>
        <dbReference type="SAM" id="MobiDB-lite"/>
    </source>
</evidence>
<gene>
    <name evidence="2" type="ORF">GUJ93_ZPchr0013g37899</name>
</gene>
<feature type="region of interest" description="Disordered" evidence="1">
    <location>
        <begin position="1"/>
        <end position="126"/>
    </location>
</feature>
<organism evidence="2 3">
    <name type="scientific">Zizania palustris</name>
    <name type="common">Northern wild rice</name>
    <dbReference type="NCBI Taxonomy" id="103762"/>
    <lineage>
        <taxon>Eukaryota</taxon>
        <taxon>Viridiplantae</taxon>
        <taxon>Streptophyta</taxon>
        <taxon>Embryophyta</taxon>
        <taxon>Tracheophyta</taxon>
        <taxon>Spermatophyta</taxon>
        <taxon>Magnoliopsida</taxon>
        <taxon>Liliopsida</taxon>
        <taxon>Poales</taxon>
        <taxon>Poaceae</taxon>
        <taxon>BOP clade</taxon>
        <taxon>Oryzoideae</taxon>
        <taxon>Oryzeae</taxon>
        <taxon>Zizaniinae</taxon>
        <taxon>Zizania</taxon>
    </lineage>
</organism>
<feature type="compositionally biased region" description="Low complexity" evidence="1">
    <location>
        <begin position="44"/>
        <end position="54"/>
    </location>
</feature>
<name>A0A8J6BZQ8_ZIZPA</name>
<feature type="compositionally biased region" description="Basic and acidic residues" evidence="1">
    <location>
        <begin position="64"/>
        <end position="77"/>
    </location>
</feature>
<protein>
    <submittedName>
        <fullName evidence="2">Uncharacterized protein</fullName>
    </submittedName>
</protein>
<dbReference type="EMBL" id="JAAALK010000079">
    <property type="protein sequence ID" value="KAG8097615.1"/>
    <property type="molecule type" value="Genomic_DNA"/>
</dbReference>
<feature type="compositionally biased region" description="Basic residues" evidence="1">
    <location>
        <begin position="96"/>
        <end position="105"/>
    </location>
</feature>
<sequence>MCQCAHGPTEFSFLRSPGSPGQKDSAPPDAPPESSPSRVLAHTASPELEALAASRAREDQEEAEPGRCQDVPRRDPAAAEQGGGVQAAALPPPRHGLMRRRHPRGPLHPPLPHPRRRRPRAQARAVGAFWPRSRPLLGACCDLGDRQ</sequence>
<keyword evidence="3" id="KW-1185">Reference proteome</keyword>
<reference evidence="2" key="2">
    <citation type="submission" date="2021-02" db="EMBL/GenBank/DDBJ databases">
        <authorList>
            <person name="Kimball J.A."/>
            <person name="Haas M.W."/>
            <person name="Macchietto M."/>
            <person name="Kono T."/>
            <person name="Duquette J."/>
            <person name="Shao M."/>
        </authorList>
    </citation>
    <scope>NUCLEOTIDE SEQUENCE</scope>
    <source>
        <tissue evidence="2">Fresh leaf tissue</tissue>
    </source>
</reference>